<evidence type="ECO:0000313" key="2">
    <source>
        <dbReference type="EMBL" id="CAC5394393.1"/>
    </source>
</evidence>
<feature type="compositionally biased region" description="Basic and acidic residues" evidence="1">
    <location>
        <begin position="132"/>
        <end position="142"/>
    </location>
</feature>
<sequence>MEDDVSQVKERMNNILSILKLPEFQSGETDPDSDLINEILKTPQEQIISYQSTSPASSSRQSTPRASSSRQTSPNKPPTPPYQPSMLRLQYGLDSYHLTRGSADRAASGEIVHSGQWVKSLKGDEDTWIGSFREKEKGESSKPRKRINKQDPNAYFEYVSAQKRGKNSCPNFLEVPIFRNFQKSELT</sequence>
<feature type="compositionally biased region" description="Low complexity" evidence="1">
    <location>
        <begin position="51"/>
        <end position="74"/>
    </location>
</feature>
<organism evidence="2 3">
    <name type="scientific">Mytilus coruscus</name>
    <name type="common">Sea mussel</name>
    <dbReference type="NCBI Taxonomy" id="42192"/>
    <lineage>
        <taxon>Eukaryota</taxon>
        <taxon>Metazoa</taxon>
        <taxon>Spiralia</taxon>
        <taxon>Lophotrochozoa</taxon>
        <taxon>Mollusca</taxon>
        <taxon>Bivalvia</taxon>
        <taxon>Autobranchia</taxon>
        <taxon>Pteriomorphia</taxon>
        <taxon>Mytilida</taxon>
        <taxon>Mytiloidea</taxon>
        <taxon>Mytilidae</taxon>
        <taxon>Mytilinae</taxon>
        <taxon>Mytilus</taxon>
    </lineage>
</organism>
<keyword evidence="3" id="KW-1185">Reference proteome</keyword>
<feature type="region of interest" description="Disordered" evidence="1">
    <location>
        <begin position="46"/>
        <end position="86"/>
    </location>
</feature>
<proteinExistence type="predicted"/>
<evidence type="ECO:0000313" key="3">
    <source>
        <dbReference type="Proteomes" id="UP000507470"/>
    </source>
</evidence>
<reference evidence="2 3" key="1">
    <citation type="submission" date="2020-06" db="EMBL/GenBank/DDBJ databases">
        <authorList>
            <person name="Li R."/>
            <person name="Bekaert M."/>
        </authorList>
    </citation>
    <scope>NUCLEOTIDE SEQUENCE [LARGE SCALE GENOMIC DNA]</scope>
    <source>
        <strain evidence="3">wild</strain>
    </source>
</reference>
<protein>
    <submittedName>
        <fullName evidence="2">Uncharacterized protein</fullName>
    </submittedName>
</protein>
<dbReference type="Proteomes" id="UP000507470">
    <property type="component" value="Unassembled WGS sequence"/>
</dbReference>
<evidence type="ECO:0000256" key="1">
    <source>
        <dbReference type="SAM" id="MobiDB-lite"/>
    </source>
</evidence>
<dbReference type="OrthoDB" id="10631465at2759"/>
<dbReference type="EMBL" id="CACVKT020005282">
    <property type="protein sequence ID" value="CAC5394393.1"/>
    <property type="molecule type" value="Genomic_DNA"/>
</dbReference>
<accession>A0A6J8CD76</accession>
<feature type="region of interest" description="Disordered" evidence="1">
    <location>
        <begin position="132"/>
        <end position="152"/>
    </location>
</feature>
<gene>
    <name evidence="2" type="ORF">MCOR_29142</name>
</gene>
<name>A0A6J8CD76_MYTCO</name>
<dbReference type="AlphaFoldDB" id="A0A6J8CD76"/>